<evidence type="ECO:0000256" key="9">
    <source>
        <dbReference type="HAMAP-Rule" id="MF_00096"/>
    </source>
</evidence>
<feature type="binding site" evidence="9">
    <location>
        <begin position="624"/>
        <end position="631"/>
    </location>
    <ligand>
        <name>ATP</name>
        <dbReference type="ChEBI" id="CHEBI:30616"/>
    </ligand>
</feature>
<dbReference type="GO" id="GO:0030983">
    <property type="term" value="F:mismatched DNA binding"/>
    <property type="evidence" value="ECO:0007669"/>
    <property type="project" value="InterPro"/>
</dbReference>
<dbReference type="GO" id="GO:0003684">
    <property type="term" value="F:damaged DNA binding"/>
    <property type="evidence" value="ECO:0007669"/>
    <property type="project" value="UniProtKB-UniRule"/>
</dbReference>
<dbReference type="Gene3D" id="1.10.1420.10">
    <property type="match status" value="2"/>
</dbReference>
<keyword evidence="7 9" id="KW-0234">DNA repair</keyword>
<dbReference type="Gene3D" id="3.40.1170.10">
    <property type="entry name" value="DNA repair protein MutS, domain I"/>
    <property type="match status" value="1"/>
</dbReference>
<feature type="region of interest" description="Disordered" evidence="11">
    <location>
        <begin position="831"/>
        <end position="858"/>
    </location>
</feature>
<dbReference type="NCBIfam" id="TIGR01070">
    <property type="entry name" value="mutS1"/>
    <property type="match status" value="1"/>
</dbReference>
<dbReference type="InterPro" id="IPR017261">
    <property type="entry name" value="DNA_mismatch_repair_MutS/MSH"/>
</dbReference>
<dbReference type="GO" id="GO:0006298">
    <property type="term" value="P:mismatch repair"/>
    <property type="evidence" value="ECO:0007669"/>
    <property type="project" value="UniProtKB-UniRule"/>
</dbReference>
<dbReference type="OrthoDB" id="9802448at2"/>
<evidence type="ECO:0000256" key="5">
    <source>
        <dbReference type="ARBA" id="ARBA00022840"/>
    </source>
</evidence>
<dbReference type="InterPro" id="IPR036678">
    <property type="entry name" value="MutS_con_dom_sf"/>
</dbReference>
<accession>A0A4R2NZ22</accession>
<dbReference type="SMART" id="SM00533">
    <property type="entry name" value="MUTSd"/>
    <property type="match status" value="1"/>
</dbReference>
<dbReference type="HAMAP" id="MF_00096">
    <property type="entry name" value="MutS"/>
    <property type="match status" value="1"/>
</dbReference>
<dbReference type="InterPro" id="IPR000432">
    <property type="entry name" value="DNA_mismatch_repair_MutS_C"/>
</dbReference>
<dbReference type="Pfam" id="PF05192">
    <property type="entry name" value="MutS_III"/>
    <property type="match status" value="1"/>
</dbReference>
<sequence length="878" mass="94025">MMAQYLEIKQAHPGALLFYRMGDFYEMFFDDAVAAATALDIALTKRGKHQGEDIPMCGVPVHAAESYLLTLIRKGFRVAVCEQLEDPAEAKKRGSKTVVKRGVVRLVTPGTLTEDSLLEARRHNFLAAFCVVRDQGALAWVDISTGAFRVMPCPPVRFGPELARLSPREVLLSEAQETDWAETVTDTGAALTPLSRASFDSTSAEARLTGLFGVDTLEGFATFTRAEMSAMGAIVDYLEITQKGKLPLLRAPVRESTGATVQIDAATRRNLELTASLSGARAGSLLAAIDRTVTAPGARLLERRISSPSRDLATIRERLAAVRALVDDGALCDALRGALRKCPDMDRALSRLSLDRGGPRDLAAIRGGLTQAGALADLLARDDLPDGIATARAALTGHDDMLDLLDQALVAEPPLMLRDGGVIAPGFDADLDEARTLRDEGRCVIAGMQAEFSAQTGISSLKIKHNNVLGYFIEVTATHADKMLSPPLSETFIHRQTTANALRFTTVELSDLETRILNAGNRALEIEKHLFERLRAAVLDRAGPIGQAAAALAEIDLSAALADLAREADWCEPQVDDSRAFAIQGGRHPVVEASLRAQGTGPFVANDCDLSSGAESAAIWLLTGPNMAGKSTFLRQNALIALLAQAGSFVPAARAQIGLVSQLFSRVGASDDLARGRSTFMVEMVETAAILNQADDRALVILDEIGRGTATYDGLSIAWATLEHLHDVNRCRALFATHYHEMTALAHKLAGVENATVAVKEWQGEVIFLHEVRKGAADRSYGVQVARLAGLPASVVERARVVLEALEKGEREGGRPQKTLIDDLPLFSAATEAAPAPAPTPAGPSPAEEKLAGIHPDELSPKQALDLLYELKALSRAD</sequence>
<dbReference type="FunFam" id="3.40.1170.10:FF:000001">
    <property type="entry name" value="DNA mismatch repair protein MutS"/>
    <property type="match status" value="1"/>
</dbReference>
<dbReference type="GO" id="GO:0005524">
    <property type="term" value="F:ATP binding"/>
    <property type="evidence" value="ECO:0007669"/>
    <property type="project" value="UniProtKB-UniRule"/>
</dbReference>
<name>A0A4R2NZ22_RHOAD</name>
<comment type="caution">
    <text evidence="13">The sequence shown here is derived from an EMBL/GenBank/DDBJ whole genome shotgun (WGS) entry which is preliminary data.</text>
</comment>
<dbReference type="Gene3D" id="3.30.420.110">
    <property type="entry name" value="MutS, connector domain"/>
    <property type="match status" value="1"/>
</dbReference>
<dbReference type="InterPro" id="IPR007860">
    <property type="entry name" value="DNA_mmatch_repair_MutS_con_dom"/>
</dbReference>
<dbReference type="InterPro" id="IPR007695">
    <property type="entry name" value="DNA_mismatch_repair_MutS-lik_N"/>
</dbReference>
<dbReference type="PROSITE" id="PS00486">
    <property type="entry name" value="DNA_MISMATCH_REPAIR_2"/>
    <property type="match status" value="1"/>
</dbReference>
<dbReference type="SUPFAM" id="SSF55271">
    <property type="entry name" value="DNA repair protein MutS, domain I"/>
    <property type="match status" value="1"/>
</dbReference>
<evidence type="ECO:0000256" key="8">
    <source>
        <dbReference type="ARBA" id="ARBA00024647"/>
    </source>
</evidence>
<dbReference type="InterPro" id="IPR007696">
    <property type="entry name" value="DNA_mismatch_repair_MutS_core"/>
</dbReference>
<dbReference type="SUPFAM" id="SSF52540">
    <property type="entry name" value="P-loop containing nucleoside triphosphate hydrolases"/>
    <property type="match status" value="1"/>
</dbReference>
<evidence type="ECO:0000256" key="7">
    <source>
        <dbReference type="ARBA" id="ARBA00023204"/>
    </source>
</evidence>
<dbReference type="PANTHER" id="PTHR11361:SF34">
    <property type="entry name" value="DNA MISMATCH REPAIR PROTEIN MSH1, MITOCHONDRIAL"/>
    <property type="match status" value="1"/>
</dbReference>
<comment type="similarity">
    <text evidence="1 9 10">Belongs to the DNA mismatch repair MutS family.</text>
</comment>
<keyword evidence="4 9" id="KW-0227">DNA damage</keyword>
<dbReference type="Pfam" id="PF05190">
    <property type="entry name" value="MutS_IV"/>
    <property type="match status" value="1"/>
</dbReference>
<dbReference type="SUPFAM" id="SSF53150">
    <property type="entry name" value="DNA repair protein MutS, domain II"/>
    <property type="match status" value="1"/>
</dbReference>
<feature type="domain" description="DNA mismatch repair proteins mutS family" evidence="12">
    <location>
        <begin position="698"/>
        <end position="714"/>
    </location>
</feature>
<gene>
    <name evidence="9" type="primary">mutS</name>
    <name evidence="13" type="ORF">EV656_101471</name>
</gene>
<keyword evidence="3 9" id="KW-0547">Nucleotide-binding</keyword>
<evidence type="ECO:0000256" key="10">
    <source>
        <dbReference type="RuleBase" id="RU003756"/>
    </source>
</evidence>
<dbReference type="GO" id="GO:0005829">
    <property type="term" value="C:cytosol"/>
    <property type="evidence" value="ECO:0007669"/>
    <property type="project" value="TreeGrafter"/>
</dbReference>
<keyword evidence="5 9" id="KW-0067">ATP-binding</keyword>
<feature type="compositionally biased region" description="Basic and acidic residues" evidence="11">
    <location>
        <begin position="847"/>
        <end position="858"/>
    </location>
</feature>
<dbReference type="SMART" id="SM00534">
    <property type="entry name" value="MUTSac"/>
    <property type="match status" value="1"/>
</dbReference>
<dbReference type="RefSeq" id="WP_132599481.1">
    <property type="nucleotide sequence ID" value="NZ_NRRP01000004.1"/>
</dbReference>
<evidence type="ECO:0000313" key="13">
    <source>
        <dbReference type="EMBL" id="TCP27563.1"/>
    </source>
</evidence>
<dbReference type="Pfam" id="PF05188">
    <property type="entry name" value="MutS_II"/>
    <property type="match status" value="1"/>
</dbReference>
<evidence type="ECO:0000256" key="11">
    <source>
        <dbReference type="SAM" id="MobiDB-lite"/>
    </source>
</evidence>
<dbReference type="GO" id="GO:0140664">
    <property type="term" value="F:ATP-dependent DNA damage sensor activity"/>
    <property type="evidence" value="ECO:0007669"/>
    <property type="project" value="InterPro"/>
</dbReference>
<protein>
    <recommendedName>
        <fullName evidence="2 9">DNA mismatch repair protein MutS</fullName>
    </recommendedName>
</protein>
<dbReference type="Gene3D" id="3.40.50.300">
    <property type="entry name" value="P-loop containing nucleotide triphosphate hydrolases"/>
    <property type="match status" value="1"/>
</dbReference>
<dbReference type="InterPro" id="IPR036187">
    <property type="entry name" value="DNA_mismatch_repair_MutS_sf"/>
</dbReference>
<evidence type="ECO:0000256" key="3">
    <source>
        <dbReference type="ARBA" id="ARBA00022741"/>
    </source>
</evidence>
<dbReference type="Proteomes" id="UP000295733">
    <property type="component" value="Unassembled WGS sequence"/>
</dbReference>
<dbReference type="AlphaFoldDB" id="A0A4R2NZ22"/>
<keyword evidence="14" id="KW-1185">Reference proteome</keyword>
<comment type="function">
    <text evidence="8 9">This protein is involved in the repair of mismatches in DNA. It is possible that it carries out the mismatch recognition step. This protein has a weak ATPase activity.</text>
</comment>
<dbReference type="InterPro" id="IPR007861">
    <property type="entry name" value="DNA_mismatch_repair_MutS_clamp"/>
</dbReference>
<dbReference type="PIRSF" id="PIRSF037677">
    <property type="entry name" value="DNA_mis_repair_Msh6"/>
    <property type="match status" value="1"/>
</dbReference>
<dbReference type="Pfam" id="PF00488">
    <property type="entry name" value="MutS_V"/>
    <property type="match status" value="1"/>
</dbReference>
<proteinExistence type="inferred from homology"/>
<dbReference type="EMBL" id="SLXL01000001">
    <property type="protein sequence ID" value="TCP27563.1"/>
    <property type="molecule type" value="Genomic_DNA"/>
</dbReference>
<evidence type="ECO:0000256" key="4">
    <source>
        <dbReference type="ARBA" id="ARBA00022763"/>
    </source>
</evidence>
<keyword evidence="6 9" id="KW-0238">DNA-binding</keyword>
<evidence type="ECO:0000259" key="12">
    <source>
        <dbReference type="PROSITE" id="PS00486"/>
    </source>
</evidence>
<dbReference type="NCBIfam" id="NF003810">
    <property type="entry name" value="PRK05399.1"/>
    <property type="match status" value="1"/>
</dbReference>
<dbReference type="InterPro" id="IPR005748">
    <property type="entry name" value="DNA_mismatch_repair_MutS"/>
</dbReference>
<dbReference type="InterPro" id="IPR016151">
    <property type="entry name" value="DNA_mismatch_repair_MutS_N"/>
</dbReference>
<dbReference type="SUPFAM" id="SSF48334">
    <property type="entry name" value="DNA repair protein MutS, domain III"/>
    <property type="match status" value="1"/>
</dbReference>
<reference evidence="13 14" key="1">
    <citation type="submission" date="2019-03" db="EMBL/GenBank/DDBJ databases">
        <title>Genomic Encyclopedia of Type Strains, Phase IV (KMG-IV): sequencing the most valuable type-strain genomes for metagenomic binning, comparative biology and taxonomic classification.</title>
        <authorList>
            <person name="Goeker M."/>
        </authorList>
    </citation>
    <scope>NUCLEOTIDE SEQUENCE [LARGE SCALE GENOMIC DNA]</scope>
    <source>
        <strain evidence="13 14">DSM 2781</strain>
    </source>
</reference>
<dbReference type="InterPro" id="IPR045076">
    <property type="entry name" value="MutS"/>
</dbReference>
<organism evidence="13 14">
    <name type="scientific">Rhodovulum adriaticum</name>
    <name type="common">Rhodopseudomonas adriatica</name>
    <dbReference type="NCBI Taxonomy" id="35804"/>
    <lineage>
        <taxon>Bacteria</taxon>
        <taxon>Pseudomonadati</taxon>
        <taxon>Pseudomonadota</taxon>
        <taxon>Alphaproteobacteria</taxon>
        <taxon>Rhodobacterales</taxon>
        <taxon>Paracoccaceae</taxon>
        <taxon>Rhodovulum</taxon>
    </lineage>
</organism>
<evidence type="ECO:0000256" key="2">
    <source>
        <dbReference type="ARBA" id="ARBA00021982"/>
    </source>
</evidence>
<evidence type="ECO:0000313" key="14">
    <source>
        <dbReference type="Proteomes" id="UP000295733"/>
    </source>
</evidence>
<dbReference type="CDD" id="cd03284">
    <property type="entry name" value="ABC_MutS1"/>
    <property type="match status" value="1"/>
</dbReference>
<evidence type="ECO:0000256" key="6">
    <source>
        <dbReference type="ARBA" id="ARBA00023125"/>
    </source>
</evidence>
<dbReference type="Gene3D" id="6.10.140.430">
    <property type="match status" value="1"/>
</dbReference>
<dbReference type="InterPro" id="IPR027417">
    <property type="entry name" value="P-loop_NTPase"/>
</dbReference>
<dbReference type="PANTHER" id="PTHR11361">
    <property type="entry name" value="DNA MISMATCH REPAIR PROTEIN MUTS FAMILY MEMBER"/>
    <property type="match status" value="1"/>
</dbReference>
<dbReference type="Pfam" id="PF01624">
    <property type="entry name" value="MutS_I"/>
    <property type="match status" value="1"/>
</dbReference>
<evidence type="ECO:0000256" key="1">
    <source>
        <dbReference type="ARBA" id="ARBA00006271"/>
    </source>
</evidence>